<feature type="domain" description="Phosphoribosyltransferase" evidence="1">
    <location>
        <begin position="8"/>
        <end position="214"/>
    </location>
</feature>
<dbReference type="NCBIfam" id="NF001097">
    <property type="entry name" value="PRK00129.1"/>
    <property type="match status" value="1"/>
</dbReference>
<proteinExistence type="predicted"/>
<sequence>MFVLNQSKSIANQFLAELRDIHIQKDSMRFRKNLERLGEIMAYEVSKSLAYQNKEITTPLQTTSLAVLADQPVLIGILRAALPFFQGFLNFYDQAESGFIGAYRQEKKTNGEEAIEIDFLYQAAPSIEGKEVILIDPMLATGKSYVTSIEHLLKNGTPKKIHIVSVIGAPEGIAYIGQNTKIPIQFWICAIDEKLNDQAYILPGLGDAGDLSFGEKI</sequence>
<dbReference type="PANTHER" id="PTHR11608">
    <property type="entry name" value="BIFUNCTIONAL PROTEIN PYRR"/>
    <property type="match status" value="1"/>
</dbReference>
<dbReference type="PANTHER" id="PTHR11608:SF0">
    <property type="entry name" value="BIFUNCTIONAL PROTEIN PYRR"/>
    <property type="match status" value="1"/>
</dbReference>
<evidence type="ECO:0000259" key="1">
    <source>
        <dbReference type="Pfam" id="PF14681"/>
    </source>
</evidence>
<dbReference type="InterPro" id="IPR000836">
    <property type="entry name" value="PRTase_dom"/>
</dbReference>
<name>A0A1H3M7Q7_9BACT</name>
<keyword evidence="2" id="KW-0328">Glycosyltransferase</keyword>
<keyword evidence="2" id="KW-0808">Transferase</keyword>
<reference evidence="2 3" key="1">
    <citation type="submission" date="2016-10" db="EMBL/GenBank/DDBJ databases">
        <authorList>
            <person name="Varghese N."/>
            <person name="Submissions S."/>
        </authorList>
    </citation>
    <scope>NUCLEOTIDE SEQUENCE [LARGE SCALE GENOMIC DNA]</scope>
    <source>
        <strain evidence="2 3">DSM 17997</strain>
    </source>
</reference>
<dbReference type="Gene3D" id="3.40.50.2020">
    <property type="match status" value="1"/>
</dbReference>
<evidence type="ECO:0000313" key="2">
    <source>
        <dbReference type="EMBL" id="SDY72239.1"/>
    </source>
</evidence>
<dbReference type="GO" id="GO:0016757">
    <property type="term" value="F:glycosyltransferase activity"/>
    <property type="evidence" value="ECO:0007669"/>
    <property type="project" value="UniProtKB-KW"/>
</dbReference>
<dbReference type="SUPFAM" id="SSF53271">
    <property type="entry name" value="PRTase-like"/>
    <property type="match status" value="1"/>
</dbReference>
<dbReference type="InterPro" id="IPR050137">
    <property type="entry name" value="PyrR_bifunctional"/>
</dbReference>
<evidence type="ECO:0000313" key="3">
    <source>
        <dbReference type="Proteomes" id="UP000199663"/>
    </source>
</evidence>
<dbReference type="CDD" id="cd06223">
    <property type="entry name" value="PRTases_typeI"/>
    <property type="match status" value="1"/>
</dbReference>
<comment type="caution">
    <text evidence="2">The sequence shown here is derived from an EMBL/GenBank/DDBJ whole genome shotgun (WGS) entry which is preliminary data.</text>
</comment>
<organism evidence="2 3">
    <name type="scientific">Rhodonellum ikkaensis</name>
    <dbReference type="NCBI Taxonomy" id="336829"/>
    <lineage>
        <taxon>Bacteria</taxon>
        <taxon>Pseudomonadati</taxon>
        <taxon>Bacteroidota</taxon>
        <taxon>Cytophagia</taxon>
        <taxon>Cytophagales</taxon>
        <taxon>Cytophagaceae</taxon>
        <taxon>Rhodonellum</taxon>
    </lineage>
</organism>
<dbReference type="RefSeq" id="WP_019596784.1">
    <property type="nucleotide sequence ID" value="NZ_FNQC01000002.1"/>
</dbReference>
<keyword evidence="3" id="KW-1185">Reference proteome</keyword>
<dbReference type="EMBL" id="FNQC01000002">
    <property type="protein sequence ID" value="SDY72239.1"/>
    <property type="molecule type" value="Genomic_DNA"/>
</dbReference>
<dbReference type="Pfam" id="PF14681">
    <property type="entry name" value="UPRTase"/>
    <property type="match status" value="1"/>
</dbReference>
<accession>A0A1H3M7Q7</accession>
<protein>
    <submittedName>
        <fullName evidence="2">Uracil phosphoribosyltransferase</fullName>
    </submittedName>
</protein>
<dbReference type="InterPro" id="IPR029057">
    <property type="entry name" value="PRTase-like"/>
</dbReference>
<dbReference type="Proteomes" id="UP000199663">
    <property type="component" value="Unassembled WGS sequence"/>
</dbReference>
<gene>
    <name evidence="2" type="ORF">SAMN05444412_102366</name>
</gene>